<evidence type="ECO:0000259" key="1">
    <source>
        <dbReference type="Pfam" id="PF02900"/>
    </source>
</evidence>
<dbReference type="SUPFAM" id="SSF53213">
    <property type="entry name" value="LigB-like"/>
    <property type="match status" value="1"/>
</dbReference>
<name>G7UUT5_PSEUP</name>
<evidence type="ECO:0000313" key="3">
    <source>
        <dbReference type="Proteomes" id="UP000005870"/>
    </source>
</evidence>
<dbReference type="EMBL" id="CP003093">
    <property type="protein sequence ID" value="AER57558.1"/>
    <property type="molecule type" value="Genomic_DNA"/>
</dbReference>
<protein>
    <submittedName>
        <fullName evidence="2">Protocatechuate 4,5-dioxygenase subunit beta</fullName>
    </submittedName>
</protein>
<dbReference type="KEGG" id="psd:DSC_14570"/>
<dbReference type="HOGENOM" id="CLU_078149_1_0_6"/>
<dbReference type="eggNOG" id="COG3384">
    <property type="taxonomic scope" value="Bacteria"/>
</dbReference>
<proteinExistence type="predicted"/>
<dbReference type="GO" id="GO:0016702">
    <property type="term" value="F:oxidoreductase activity, acting on single donors with incorporation of molecular oxygen, incorporation of two atoms of oxygen"/>
    <property type="evidence" value="ECO:0007669"/>
    <property type="project" value="UniProtKB-ARBA"/>
</dbReference>
<dbReference type="STRING" id="1045855.DSC_14570"/>
<dbReference type="GO" id="GO:0008198">
    <property type="term" value="F:ferrous iron binding"/>
    <property type="evidence" value="ECO:0007669"/>
    <property type="project" value="InterPro"/>
</dbReference>
<dbReference type="Pfam" id="PF02900">
    <property type="entry name" value="LigB"/>
    <property type="match status" value="1"/>
</dbReference>
<evidence type="ECO:0000313" key="2">
    <source>
        <dbReference type="EMBL" id="AER57558.1"/>
    </source>
</evidence>
<organism evidence="2 3">
    <name type="scientific">Pseudoxanthomonas spadix (strain BD-a59)</name>
    <dbReference type="NCBI Taxonomy" id="1045855"/>
    <lineage>
        <taxon>Bacteria</taxon>
        <taxon>Pseudomonadati</taxon>
        <taxon>Pseudomonadota</taxon>
        <taxon>Gammaproteobacteria</taxon>
        <taxon>Lysobacterales</taxon>
        <taxon>Lysobacteraceae</taxon>
        <taxon>Pseudoxanthomonas</taxon>
    </lineage>
</organism>
<dbReference type="AlphaFoldDB" id="G7UUT5"/>
<sequence length="268" mass="28584">MANIVGVFVTSHVLFGDKSSDPQAGRVFAGLQELGRKAQECKPDLIVAISSDHMFNINLRLQPPFTVGLSDSFTPFGDMDIPQTPRPGHRALAMQFCRDAAAAGFDLTQAEEYRPDHGIAIPLMFLDPSSSIPILPLLVNINMDPAPTPGRCLALAQVLRRTLSALPGDQRIVVIGTGGLSHWINIPGHGKVNSVFDQAVMDALANGAPELLADLSVEEILRDGGNGGLEIVNWMMAASMLPGAKAVPVYYEAMPQWMTGMAGMAIAA</sequence>
<dbReference type="Gene3D" id="3.40.830.10">
    <property type="entry name" value="LigB-like"/>
    <property type="match status" value="1"/>
</dbReference>
<accession>G7UUT5</accession>
<dbReference type="OrthoDB" id="8673673at2"/>
<reference evidence="2 3" key="1">
    <citation type="journal article" date="2012" name="J. Bacteriol.">
        <title>Complete Genome Sequence of the BTEX-Degrading Bacterium Pseudoxanthomonas spadix BD-a59.</title>
        <authorList>
            <person name="Lee S.H."/>
            <person name="Jin H.M."/>
            <person name="Lee H.J."/>
            <person name="Kim J.M."/>
            <person name="Jeon C.O."/>
        </authorList>
    </citation>
    <scope>NUCLEOTIDE SEQUENCE [LARGE SCALE GENOMIC DNA]</scope>
    <source>
        <strain evidence="2 3">BD-a59</strain>
    </source>
</reference>
<dbReference type="Proteomes" id="UP000005870">
    <property type="component" value="Chromosome"/>
</dbReference>
<keyword evidence="3" id="KW-1185">Reference proteome</keyword>
<feature type="domain" description="Extradiol ring-cleavage dioxygenase class III enzyme subunit B" evidence="1">
    <location>
        <begin position="17"/>
        <end position="261"/>
    </location>
</feature>
<dbReference type="RefSeq" id="WP_014161731.1">
    <property type="nucleotide sequence ID" value="NC_016147.2"/>
</dbReference>
<dbReference type="InterPro" id="IPR004183">
    <property type="entry name" value="Xdiol_dOase_suB"/>
</dbReference>
<gene>
    <name evidence="2" type="ordered locus">DSC_14570</name>
</gene>